<evidence type="ECO:0000313" key="4">
    <source>
        <dbReference type="EMBL" id="KAG8565353.1"/>
    </source>
</evidence>
<feature type="coiled-coil region" evidence="1">
    <location>
        <begin position="120"/>
        <end position="157"/>
    </location>
</feature>
<dbReference type="AlphaFoldDB" id="A0AAV7AVX9"/>
<dbReference type="Proteomes" id="UP000824782">
    <property type="component" value="Unassembled WGS sequence"/>
</dbReference>
<evidence type="ECO:0000256" key="1">
    <source>
        <dbReference type="SAM" id="Coils"/>
    </source>
</evidence>
<name>A0AAV7AVX9_ENGPU</name>
<organism evidence="3 5">
    <name type="scientific">Engystomops pustulosus</name>
    <name type="common">Tungara frog</name>
    <name type="synonym">Physalaemus pustulosus</name>
    <dbReference type="NCBI Taxonomy" id="76066"/>
    <lineage>
        <taxon>Eukaryota</taxon>
        <taxon>Metazoa</taxon>
        <taxon>Chordata</taxon>
        <taxon>Craniata</taxon>
        <taxon>Vertebrata</taxon>
        <taxon>Euteleostomi</taxon>
        <taxon>Amphibia</taxon>
        <taxon>Batrachia</taxon>
        <taxon>Anura</taxon>
        <taxon>Neobatrachia</taxon>
        <taxon>Hyloidea</taxon>
        <taxon>Leptodactylidae</taxon>
        <taxon>Leiuperinae</taxon>
        <taxon>Engystomops</taxon>
    </lineage>
</organism>
<dbReference type="EMBL" id="WNYA01000006">
    <property type="protein sequence ID" value="KAG8565353.1"/>
    <property type="molecule type" value="Genomic_DNA"/>
</dbReference>
<keyword evidence="5" id="KW-1185">Reference proteome</keyword>
<keyword evidence="1" id="KW-0175">Coiled coil</keyword>
<dbReference type="PANTHER" id="PTHR28398:SF1">
    <property type="entry name" value="SYNAPTONEMAL COMPLEX CENTRAL ELEMENT PROTEIN 2"/>
    <property type="match status" value="1"/>
</dbReference>
<dbReference type="GO" id="GO:0000801">
    <property type="term" value="C:central element"/>
    <property type="evidence" value="ECO:0007669"/>
    <property type="project" value="InterPro"/>
</dbReference>
<accession>A0AAV7AVX9</accession>
<feature type="region of interest" description="Disordered" evidence="2">
    <location>
        <begin position="1"/>
        <end position="57"/>
    </location>
</feature>
<evidence type="ECO:0000256" key="2">
    <source>
        <dbReference type="SAM" id="MobiDB-lite"/>
    </source>
</evidence>
<dbReference type="InterPro" id="IPR034609">
    <property type="entry name" value="Syce2"/>
</dbReference>
<evidence type="ECO:0000313" key="5">
    <source>
        <dbReference type="Proteomes" id="UP000824782"/>
    </source>
</evidence>
<reference evidence="3" key="1">
    <citation type="thesis" date="2020" institute="ProQuest LLC" country="789 East Eisenhower Parkway, Ann Arbor, MI, USA">
        <title>Comparative Genomics and Chromosome Evolution.</title>
        <authorList>
            <person name="Mudd A.B."/>
        </authorList>
    </citation>
    <scope>NUCLEOTIDE SEQUENCE</scope>
    <source>
        <strain evidence="3">237g6f4</strain>
        <tissue evidence="3">Blood</tissue>
    </source>
</reference>
<comment type="caution">
    <text evidence="3">The sequence shown here is derived from an EMBL/GenBank/DDBJ whole genome shotgun (WGS) entry which is preliminary data.</text>
</comment>
<gene>
    <name evidence="3" type="ORF">GDO81_012817</name>
    <name evidence="4" type="ORF">GDO81_012819</name>
</gene>
<proteinExistence type="predicted"/>
<dbReference type="GO" id="GO:0007130">
    <property type="term" value="P:synaptonemal complex assembly"/>
    <property type="evidence" value="ECO:0007669"/>
    <property type="project" value="InterPro"/>
</dbReference>
<sequence length="170" mass="19100">MAHVAFFQKRTAQKRPKNVFRTPRAPSHSGFGSEKNTKAGPSTPSPGCEAAGTSGTSEGKTTNYFAALDSSVEVLQSRAQTLIDKINEGRTKDQTMMKNFNTNLNIKVADVSRRLETRMYTMYEQNNAQLEVRLQELTEVIERIRQLQDELKQVCDTVVTVYEDLGLQHS</sequence>
<evidence type="ECO:0008006" key="6">
    <source>
        <dbReference type="Google" id="ProtNLM"/>
    </source>
</evidence>
<dbReference type="PANTHER" id="PTHR28398">
    <property type="entry name" value="SYNAPTONEMAL COMPLEX CENTRAL ELEMENT PROTEIN 2"/>
    <property type="match status" value="1"/>
</dbReference>
<protein>
    <recommendedName>
        <fullName evidence="6">Synaptonemal complex central element protein 2</fullName>
    </recommendedName>
</protein>
<evidence type="ECO:0000313" key="3">
    <source>
        <dbReference type="EMBL" id="KAG8565347.1"/>
    </source>
</evidence>
<dbReference type="EMBL" id="WNYA01000006">
    <property type="protein sequence ID" value="KAG8565347.1"/>
    <property type="molecule type" value="Genomic_DNA"/>
</dbReference>